<protein>
    <submittedName>
        <fullName evidence="1">Uncharacterized protein</fullName>
    </submittedName>
</protein>
<dbReference type="EMBL" id="JAAXLS010000029">
    <property type="protein sequence ID" value="NKQ56976.1"/>
    <property type="molecule type" value="Genomic_DNA"/>
</dbReference>
<sequence>MSTVDRRCVVGGFDVAVETRVREVAGALLDDGDGATDVVGAGGATDDVATIGCAGGAPPGEEPHAAAPRISTAPDSVHHIFLHTFTAVAPTAFSVIAAREHSRVRYRDGHGR</sequence>
<name>A0ABX1JB33_9PSEU</name>
<comment type="caution">
    <text evidence="1">The sequence shown here is derived from an EMBL/GenBank/DDBJ whole genome shotgun (WGS) entry which is preliminary data.</text>
</comment>
<evidence type="ECO:0000313" key="1">
    <source>
        <dbReference type="EMBL" id="NKQ56976.1"/>
    </source>
</evidence>
<evidence type="ECO:0000313" key="2">
    <source>
        <dbReference type="Proteomes" id="UP000715441"/>
    </source>
</evidence>
<accession>A0ABX1JB33</accession>
<organism evidence="1 2">
    <name type="scientific">Amycolatopsis acididurans</name>
    <dbReference type="NCBI Taxonomy" id="2724524"/>
    <lineage>
        <taxon>Bacteria</taxon>
        <taxon>Bacillati</taxon>
        <taxon>Actinomycetota</taxon>
        <taxon>Actinomycetes</taxon>
        <taxon>Pseudonocardiales</taxon>
        <taxon>Pseudonocardiaceae</taxon>
        <taxon>Amycolatopsis</taxon>
    </lineage>
</organism>
<gene>
    <name evidence="1" type="ORF">HFP15_29320</name>
</gene>
<keyword evidence="2" id="KW-1185">Reference proteome</keyword>
<dbReference type="Proteomes" id="UP000715441">
    <property type="component" value="Unassembled WGS sequence"/>
</dbReference>
<dbReference type="RefSeq" id="WP_168520000.1">
    <property type="nucleotide sequence ID" value="NZ_JAAXLS010000029.1"/>
</dbReference>
<proteinExistence type="predicted"/>
<reference evidence="1 2" key="1">
    <citation type="submission" date="2020-04" db="EMBL/GenBank/DDBJ databases">
        <title>Novel species.</title>
        <authorList>
            <person name="Teo W.F.A."/>
            <person name="Lipun K."/>
            <person name="Srisuk N."/>
            <person name="Duangmal K."/>
        </authorList>
    </citation>
    <scope>NUCLEOTIDE SEQUENCE [LARGE SCALE GENOMIC DNA]</scope>
    <source>
        <strain evidence="1 2">K13G38</strain>
    </source>
</reference>